<keyword evidence="3" id="KW-1185">Reference proteome</keyword>
<evidence type="ECO:0000313" key="2">
    <source>
        <dbReference type="EMBL" id="KAL3269999.1"/>
    </source>
</evidence>
<feature type="region of interest" description="Disordered" evidence="1">
    <location>
        <begin position="32"/>
        <end position="51"/>
    </location>
</feature>
<evidence type="ECO:0000256" key="1">
    <source>
        <dbReference type="SAM" id="MobiDB-lite"/>
    </source>
</evidence>
<sequence length="51" mass="6023">MAEKTYSGICTNIHASTRKVYEFYCKKAVEEEEKENENGKHERPILNLKVY</sequence>
<reference evidence="2 3" key="1">
    <citation type="journal article" date="2021" name="BMC Biol.">
        <title>Horizontally acquired antibacterial genes associated with adaptive radiation of ladybird beetles.</title>
        <authorList>
            <person name="Li H.S."/>
            <person name="Tang X.F."/>
            <person name="Huang Y.H."/>
            <person name="Xu Z.Y."/>
            <person name="Chen M.L."/>
            <person name="Du X.Y."/>
            <person name="Qiu B.Y."/>
            <person name="Chen P.T."/>
            <person name="Zhang W."/>
            <person name="Slipinski A."/>
            <person name="Escalona H.E."/>
            <person name="Waterhouse R.M."/>
            <person name="Zwick A."/>
            <person name="Pang H."/>
        </authorList>
    </citation>
    <scope>NUCLEOTIDE SEQUENCE [LARGE SCALE GENOMIC DNA]</scope>
    <source>
        <strain evidence="2">SYSU2018</strain>
    </source>
</reference>
<evidence type="ECO:0000313" key="3">
    <source>
        <dbReference type="Proteomes" id="UP001516400"/>
    </source>
</evidence>
<feature type="non-terminal residue" evidence="2">
    <location>
        <position position="51"/>
    </location>
</feature>
<accession>A0ABD2MUC9</accession>
<dbReference type="EMBL" id="JABFTP020000021">
    <property type="protein sequence ID" value="KAL3269999.1"/>
    <property type="molecule type" value="Genomic_DNA"/>
</dbReference>
<dbReference type="Proteomes" id="UP001516400">
    <property type="component" value="Unassembled WGS sequence"/>
</dbReference>
<organism evidence="2 3">
    <name type="scientific">Cryptolaemus montrouzieri</name>
    <dbReference type="NCBI Taxonomy" id="559131"/>
    <lineage>
        <taxon>Eukaryota</taxon>
        <taxon>Metazoa</taxon>
        <taxon>Ecdysozoa</taxon>
        <taxon>Arthropoda</taxon>
        <taxon>Hexapoda</taxon>
        <taxon>Insecta</taxon>
        <taxon>Pterygota</taxon>
        <taxon>Neoptera</taxon>
        <taxon>Endopterygota</taxon>
        <taxon>Coleoptera</taxon>
        <taxon>Polyphaga</taxon>
        <taxon>Cucujiformia</taxon>
        <taxon>Coccinelloidea</taxon>
        <taxon>Coccinellidae</taxon>
        <taxon>Scymninae</taxon>
        <taxon>Scymnini</taxon>
        <taxon>Cryptolaemus</taxon>
    </lineage>
</organism>
<dbReference type="AlphaFoldDB" id="A0ABD2MUC9"/>
<proteinExistence type="predicted"/>
<protein>
    <submittedName>
        <fullName evidence="2">Uncharacterized protein</fullName>
    </submittedName>
</protein>
<comment type="caution">
    <text evidence="2">The sequence shown here is derived from an EMBL/GenBank/DDBJ whole genome shotgun (WGS) entry which is preliminary data.</text>
</comment>
<name>A0ABD2MUC9_9CUCU</name>
<gene>
    <name evidence="2" type="ORF">HHI36_009056</name>
</gene>